<dbReference type="InterPro" id="IPR049046">
    <property type="entry name" value="Beta-AFase-like_GH127_middle"/>
</dbReference>
<evidence type="ECO:0000259" key="1">
    <source>
        <dbReference type="Pfam" id="PF07944"/>
    </source>
</evidence>
<proteinExistence type="predicted"/>
<dbReference type="Pfam" id="PF20736">
    <property type="entry name" value="Glyco_hydro127M"/>
    <property type="match status" value="1"/>
</dbReference>
<sequence>MRKSTGSIILFFAFLHVYTQAQELRNKAVADQFLPAQQAVLNGYIGKKLDQSYENRILAQSVSSLIEPFHHRTENHLWQSEFWGKWFTSAVLAYRYRPEDRLKEVLKKAVDSLIATQTADGYIGNYAPTSHLQEWDIWGRKYTLLGLLDYHALMGDKKSLQAAKKLADHLIQEIEAADGLIVNKGNYRGMAASSILEPMVLLYRATGDPKYLDFSKTIVQQWESLQGPKLISKATIDVSKRFPTPKNWYSYEQGQKAYEMMSCYEGLLELYRVTGNEQYKQAVIQTWQNIKDTEINIAGSGASEEMWFGGEALQTSPVTHYQETCVTVTWIKLNQQLLRLTGEAKYADEIERAYYNALLGSLNQDGSDWAKYTPLNGQRLPGSGQCGMDINCCVANGPRGQFTLPFTAVMAMSDGLSVNFYTEGAYKIRSPHGKTITLIQKTSYPVSDKINLTLAMPSSEEMTIQVRIPYWSDESKVWINDEEIPVKQSGEFLKIHRKWSSEDRITLALDLRGKVVIQQRNQRKFAAITRGPIVLARDSRFGGPDLITVNTPVLSDKDQHITLHPINNTTSDNTWMLYQASFLPESYTEKGASPIDFTLCDYASAGNGKIASTFAVWLAQLYSGREH</sequence>
<keyword evidence="4" id="KW-1185">Reference proteome</keyword>
<evidence type="ECO:0000259" key="2">
    <source>
        <dbReference type="Pfam" id="PF20736"/>
    </source>
</evidence>
<dbReference type="InterPro" id="IPR049174">
    <property type="entry name" value="Beta-AFase-like"/>
</dbReference>
<reference evidence="4" key="1">
    <citation type="journal article" date="2019" name="Int. J. Syst. Evol. Microbiol.">
        <title>The Global Catalogue of Microorganisms (GCM) 10K type strain sequencing project: providing services to taxonomists for standard genome sequencing and annotation.</title>
        <authorList>
            <consortium name="The Broad Institute Genomics Platform"/>
            <consortium name="The Broad Institute Genome Sequencing Center for Infectious Disease"/>
            <person name="Wu L."/>
            <person name="Ma J."/>
        </authorList>
    </citation>
    <scope>NUCLEOTIDE SEQUENCE [LARGE SCALE GENOMIC DNA]</scope>
    <source>
        <strain evidence="4">JCM 18200</strain>
    </source>
</reference>
<dbReference type="InterPro" id="IPR008928">
    <property type="entry name" value="6-hairpin_glycosidase_sf"/>
</dbReference>
<dbReference type="PANTHER" id="PTHR43465:SF2">
    <property type="entry name" value="DUF1680 DOMAIN PROTEIN (AFU_ORTHOLOGUE AFUA_1G08910)"/>
    <property type="match status" value="1"/>
</dbReference>
<feature type="domain" description="Non-reducing end beta-L-arabinofuranosidase-like GH127 middle" evidence="2">
    <location>
        <begin position="416"/>
        <end position="510"/>
    </location>
</feature>
<feature type="domain" description="Non-reducing end beta-L-arabinofuranosidase-like GH127 catalytic" evidence="1">
    <location>
        <begin position="33"/>
        <end position="399"/>
    </location>
</feature>
<dbReference type="InterPro" id="IPR012878">
    <property type="entry name" value="Beta-AFase-like_GH127_cat"/>
</dbReference>
<gene>
    <name evidence="3" type="ORF">GCM10023231_32940</name>
</gene>
<dbReference type="Gene3D" id="1.50.10.20">
    <property type="match status" value="1"/>
</dbReference>
<evidence type="ECO:0008006" key="5">
    <source>
        <dbReference type="Google" id="ProtNLM"/>
    </source>
</evidence>
<accession>A0ABP9BWL0</accession>
<dbReference type="PANTHER" id="PTHR43465">
    <property type="entry name" value="DUF1680 DOMAIN PROTEIN (AFU_ORTHOLOGUE AFUA_1G08910)"/>
    <property type="match status" value="1"/>
</dbReference>
<comment type="caution">
    <text evidence="3">The sequence shown here is derived from an EMBL/GenBank/DDBJ whole genome shotgun (WGS) entry which is preliminary data.</text>
</comment>
<dbReference type="Proteomes" id="UP001501411">
    <property type="component" value="Unassembled WGS sequence"/>
</dbReference>
<evidence type="ECO:0000313" key="3">
    <source>
        <dbReference type="EMBL" id="GAA4801592.1"/>
    </source>
</evidence>
<dbReference type="EMBL" id="BAABIQ010000042">
    <property type="protein sequence ID" value="GAA4801592.1"/>
    <property type="molecule type" value="Genomic_DNA"/>
</dbReference>
<protein>
    <recommendedName>
        <fullName evidence="5">Glycoside hydrolase family 127 protein</fullName>
    </recommendedName>
</protein>
<name>A0ABP9BWL0_9SPHI</name>
<evidence type="ECO:0000313" key="4">
    <source>
        <dbReference type="Proteomes" id="UP001501411"/>
    </source>
</evidence>
<dbReference type="RefSeq" id="WP_345233335.1">
    <property type="nucleotide sequence ID" value="NZ_BAABIQ010000042.1"/>
</dbReference>
<dbReference type="Pfam" id="PF07944">
    <property type="entry name" value="Beta-AFase-like_GH127_cat"/>
    <property type="match status" value="1"/>
</dbReference>
<organism evidence="3 4">
    <name type="scientific">Olivibacter ginsenosidimutans</name>
    <dbReference type="NCBI Taxonomy" id="1176537"/>
    <lineage>
        <taxon>Bacteria</taxon>
        <taxon>Pseudomonadati</taxon>
        <taxon>Bacteroidota</taxon>
        <taxon>Sphingobacteriia</taxon>
        <taxon>Sphingobacteriales</taxon>
        <taxon>Sphingobacteriaceae</taxon>
        <taxon>Olivibacter</taxon>
    </lineage>
</organism>
<dbReference type="SUPFAM" id="SSF48208">
    <property type="entry name" value="Six-hairpin glycosidases"/>
    <property type="match status" value="1"/>
</dbReference>